<dbReference type="Pfam" id="PF01108">
    <property type="entry name" value="Tissue_fac"/>
    <property type="match status" value="1"/>
</dbReference>
<dbReference type="InterPro" id="IPR015373">
    <property type="entry name" value="Interferon/interleukin_rcp_dom"/>
</dbReference>
<sequence>MLLLLLLLLLHLQLGLCVPLPAPSNVSISSYNMMHSLRVWPGPRTPPEARFVVQTLSSRGSRWRSVAECSNLKSGQTCNLTNDFTDVFDHYRARVRAVASNQTSKWTISRQFQPLSDTVLGPPDVSVSGCGNCLILQVRNPTEDLLEHSSQLKDVLWDLVLSVRRTRDGAEVSSRSTVSYLQPGVEYCVTASFSSSFSQKSVSSERRCSFTSPPPDEHSCRFPVLL</sequence>
<dbReference type="GO" id="GO:0004896">
    <property type="term" value="F:cytokine receptor activity"/>
    <property type="evidence" value="ECO:0007669"/>
    <property type="project" value="TreeGrafter"/>
</dbReference>
<dbReference type="OMA" id="PCSNIAL"/>
<protein>
    <submittedName>
        <fullName evidence="3">Interferon alpha/beta receptor 2-like</fullName>
    </submittedName>
</protein>
<evidence type="ECO:0000313" key="4">
    <source>
        <dbReference type="Proteomes" id="UP000264800"/>
    </source>
</evidence>
<feature type="domain" description="Fibronectin type-III" evidence="2">
    <location>
        <begin position="22"/>
        <end position="117"/>
    </location>
</feature>
<name>A0A3Q2ZZZ4_KRYMA</name>
<dbReference type="InterPro" id="IPR050650">
    <property type="entry name" value="Type-II_Cytokine-TF_Rcpt"/>
</dbReference>
<dbReference type="STRING" id="37003.ENSKMAP00000009556"/>
<evidence type="ECO:0000256" key="1">
    <source>
        <dbReference type="SAM" id="SignalP"/>
    </source>
</evidence>
<organism evidence="3 4">
    <name type="scientific">Kryptolebias marmoratus</name>
    <name type="common">Mangrove killifish</name>
    <name type="synonym">Rivulus marmoratus</name>
    <dbReference type="NCBI Taxonomy" id="37003"/>
    <lineage>
        <taxon>Eukaryota</taxon>
        <taxon>Metazoa</taxon>
        <taxon>Chordata</taxon>
        <taxon>Craniata</taxon>
        <taxon>Vertebrata</taxon>
        <taxon>Euteleostomi</taxon>
        <taxon>Actinopterygii</taxon>
        <taxon>Neopterygii</taxon>
        <taxon>Teleostei</taxon>
        <taxon>Neoteleostei</taxon>
        <taxon>Acanthomorphata</taxon>
        <taxon>Ovalentaria</taxon>
        <taxon>Atherinomorphae</taxon>
        <taxon>Cyprinodontiformes</taxon>
        <taxon>Rivulidae</taxon>
        <taxon>Kryptolebias</taxon>
    </lineage>
</organism>
<keyword evidence="4" id="KW-1185">Reference proteome</keyword>
<dbReference type="GeneTree" id="ENSGT00940000157314"/>
<dbReference type="AlphaFoldDB" id="A0A3Q2ZZZ4"/>
<dbReference type="Ensembl" id="ENSKMAT00000009703.1">
    <property type="protein sequence ID" value="ENSKMAP00000009556.1"/>
    <property type="gene ID" value="ENSKMAG00000007166.1"/>
</dbReference>
<accession>A0A3Q2ZZZ4</accession>
<dbReference type="Proteomes" id="UP000264800">
    <property type="component" value="Unplaced"/>
</dbReference>
<feature type="signal peptide" evidence="1">
    <location>
        <begin position="1"/>
        <end position="17"/>
    </location>
</feature>
<evidence type="ECO:0000313" key="3">
    <source>
        <dbReference type="Ensembl" id="ENSKMAP00000009556.1"/>
    </source>
</evidence>
<keyword evidence="1" id="KW-0732">Signal</keyword>
<dbReference type="PANTHER" id="PTHR20859:SF53">
    <property type="entry name" value="INTERLEUKIN-22 RECEPTOR SUBUNIT ALPHA-1"/>
    <property type="match status" value="1"/>
</dbReference>
<dbReference type="PROSITE" id="PS50853">
    <property type="entry name" value="FN3"/>
    <property type="match status" value="1"/>
</dbReference>
<dbReference type="Pfam" id="PF09294">
    <property type="entry name" value="Interfer-bind"/>
    <property type="match status" value="1"/>
</dbReference>
<reference evidence="3" key="1">
    <citation type="submission" date="2025-08" db="UniProtKB">
        <authorList>
            <consortium name="Ensembl"/>
        </authorList>
    </citation>
    <scope>IDENTIFICATION</scope>
</reference>
<dbReference type="Gene3D" id="2.60.40.10">
    <property type="entry name" value="Immunoglobulins"/>
    <property type="match status" value="1"/>
</dbReference>
<dbReference type="GO" id="GO:0005886">
    <property type="term" value="C:plasma membrane"/>
    <property type="evidence" value="ECO:0007669"/>
    <property type="project" value="TreeGrafter"/>
</dbReference>
<dbReference type="PANTHER" id="PTHR20859">
    <property type="entry name" value="INTERFERON/INTERLEUKIN RECEPTOR"/>
    <property type="match status" value="1"/>
</dbReference>
<feature type="chain" id="PRO_5018630283" evidence="1">
    <location>
        <begin position="18"/>
        <end position="226"/>
    </location>
</feature>
<evidence type="ECO:0000259" key="2">
    <source>
        <dbReference type="PROSITE" id="PS50853"/>
    </source>
</evidence>
<dbReference type="InterPro" id="IPR013783">
    <property type="entry name" value="Ig-like_fold"/>
</dbReference>
<proteinExistence type="predicted"/>
<dbReference type="InterPro" id="IPR003961">
    <property type="entry name" value="FN3_dom"/>
</dbReference>
<dbReference type="SUPFAM" id="SSF49265">
    <property type="entry name" value="Fibronectin type III"/>
    <property type="match status" value="2"/>
</dbReference>
<dbReference type="InterPro" id="IPR036116">
    <property type="entry name" value="FN3_sf"/>
</dbReference>
<reference evidence="3" key="2">
    <citation type="submission" date="2025-09" db="UniProtKB">
        <authorList>
            <consortium name="Ensembl"/>
        </authorList>
    </citation>
    <scope>IDENTIFICATION</scope>
</reference>